<dbReference type="EMBL" id="FOJG01000001">
    <property type="protein sequence ID" value="SEW35355.1"/>
    <property type="molecule type" value="Genomic_DNA"/>
</dbReference>
<sequence length="450" mass="50116">MKRRLLTSLILTLSLSYGYAQQDTAAGKNQPVTVDGSNGRSLPSPLSSPPFPSGEWVGSPLIGVPADAPDYPLTKLLGLAKSKSRIKIYGWIDIGGNFSTSKNSNAPTSYNLVPNRVVLDQAILRIERQPNTIQKDHADWGFVVDNIYGTDYRYTLAKGIFSDQLLKKNNLYGYDPTQVYGMLYLPKVADGLLIKVGRFISPADIEAQWAPDNYLYSHSLMFTVDPYTFTGVHATLRLNEHWQLAVGAHAGNDMAPWSSSASLNGLAMVRWVSSNNRNSLYGGINSLGKGYYKDAHDNLQMIVATWGHKFSEKVHMNTEAYYIWQHDAAVGGTAIEGPGKDWYMGTGLGNTIPGIASAVGLVNYFQIQLSPKKDYLSIRNDFLNDPQGNRTGFTTMYTSHTIGWVHHFNNLIRIRPELRYEKAWRNDATPYDNGTHNDQFTAAMDLIVRF</sequence>
<dbReference type="RefSeq" id="WP_089894524.1">
    <property type="nucleotide sequence ID" value="NZ_FOJG01000001.1"/>
</dbReference>
<dbReference type="InterPro" id="IPR011486">
    <property type="entry name" value="BBP2"/>
</dbReference>
<feature type="region of interest" description="Disordered" evidence="1">
    <location>
        <begin position="26"/>
        <end position="49"/>
    </location>
</feature>
<evidence type="ECO:0000256" key="2">
    <source>
        <dbReference type="SAM" id="SignalP"/>
    </source>
</evidence>
<proteinExistence type="predicted"/>
<gene>
    <name evidence="3" type="ORF">SAMN04488122_2226</name>
</gene>
<dbReference type="AlphaFoldDB" id="A0A1I0R4A3"/>
<dbReference type="STRING" id="29529.SAMN04488122_2226"/>
<feature type="compositionally biased region" description="Polar residues" evidence="1">
    <location>
        <begin position="30"/>
        <end position="40"/>
    </location>
</feature>
<evidence type="ECO:0000313" key="3">
    <source>
        <dbReference type="EMBL" id="SEW35355.1"/>
    </source>
</evidence>
<feature type="signal peptide" evidence="2">
    <location>
        <begin position="1"/>
        <end position="20"/>
    </location>
</feature>
<dbReference type="OrthoDB" id="7486782at2"/>
<reference evidence="4" key="1">
    <citation type="submission" date="2016-10" db="EMBL/GenBank/DDBJ databases">
        <authorList>
            <person name="Varghese N."/>
            <person name="Submissions S."/>
        </authorList>
    </citation>
    <scope>NUCLEOTIDE SEQUENCE [LARGE SCALE GENOMIC DNA]</scope>
    <source>
        <strain evidence="4">DSM 3695</strain>
    </source>
</reference>
<keyword evidence="4" id="KW-1185">Reference proteome</keyword>
<protein>
    <submittedName>
        <fullName evidence="3">Putative beta-barrel porin-2, OmpL-like. bbp2</fullName>
    </submittedName>
</protein>
<dbReference type="Proteomes" id="UP000199310">
    <property type="component" value="Unassembled WGS sequence"/>
</dbReference>
<dbReference type="Pfam" id="PF07642">
    <property type="entry name" value="BBP2"/>
    <property type="match status" value="1"/>
</dbReference>
<name>A0A1I0R4A3_9BACT</name>
<evidence type="ECO:0000256" key="1">
    <source>
        <dbReference type="SAM" id="MobiDB-lite"/>
    </source>
</evidence>
<feature type="chain" id="PRO_5011795511" evidence="2">
    <location>
        <begin position="21"/>
        <end position="450"/>
    </location>
</feature>
<evidence type="ECO:0000313" key="4">
    <source>
        <dbReference type="Proteomes" id="UP000199310"/>
    </source>
</evidence>
<organism evidence="3 4">
    <name type="scientific">Chitinophaga arvensicola</name>
    <dbReference type="NCBI Taxonomy" id="29529"/>
    <lineage>
        <taxon>Bacteria</taxon>
        <taxon>Pseudomonadati</taxon>
        <taxon>Bacteroidota</taxon>
        <taxon>Chitinophagia</taxon>
        <taxon>Chitinophagales</taxon>
        <taxon>Chitinophagaceae</taxon>
        <taxon>Chitinophaga</taxon>
    </lineage>
</organism>
<accession>A0A1I0R4A3</accession>
<keyword evidence="2" id="KW-0732">Signal</keyword>